<sequence>MESIAEPPTRKEHFVAKEDFRHTATRNEDSSRVDRTGGTPEF</sequence>
<reference evidence="2 3" key="1">
    <citation type="submission" date="2016-09" db="EMBL/GenBank/DDBJ databases">
        <title>Complete genome of Desulfosporosinus sp. OL.</title>
        <authorList>
            <person name="Mardanov A."/>
            <person name="Beletsky A."/>
            <person name="Panova A."/>
            <person name="Karnachuk O."/>
            <person name="Ravin N."/>
        </authorList>
    </citation>
    <scope>NUCLEOTIDE SEQUENCE [LARGE SCALE GENOMIC DNA]</scope>
    <source>
        <strain evidence="2 3">OL</strain>
    </source>
</reference>
<comment type="caution">
    <text evidence="2">The sequence shown here is derived from an EMBL/GenBank/DDBJ whole genome shotgun (WGS) entry which is preliminary data.</text>
</comment>
<accession>A0A1Q8QYD9</accession>
<proteinExistence type="predicted"/>
<dbReference type="EMBL" id="MLBF01000010">
    <property type="protein sequence ID" value="OLN32315.1"/>
    <property type="molecule type" value="Genomic_DNA"/>
</dbReference>
<keyword evidence="3" id="KW-1185">Reference proteome</keyword>
<evidence type="ECO:0000313" key="2">
    <source>
        <dbReference type="EMBL" id="OLN32315.1"/>
    </source>
</evidence>
<evidence type="ECO:0000256" key="1">
    <source>
        <dbReference type="SAM" id="MobiDB-lite"/>
    </source>
</evidence>
<protein>
    <submittedName>
        <fullName evidence="2">Uncharacterized protein</fullName>
    </submittedName>
</protein>
<name>A0A1Q8QYD9_9FIRM</name>
<feature type="compositionally biased region" description="Basic and acidic residues" evidence="1">
    <location>
        <begin position="8"/>
        <end position="35"/>
    </location>
</feature>
<evidence type="ECO:0000313" key="3">
    <source>
        <dbReference type="Proteomes" id="UP000186102"/>
    </source>
</evidence>
<gene>
    <name evidence="2" type="ORF">DSOL_1921</name>
</gene>
<organism evidence="2 3">
    <name type="scientific">Desulfosporosinus metallidurans</name>
    <dbReference type="NCBI Taxonomy" id="1888891"/>
    <lineage>
        <taxon>Bacteria</taxon>
        <taxon>Bacillati</taxon>
        <taxon>Bacillota</taxon>
        <taxon>Clostridia</taxon>
        <taxon>Eubacteriales</taxon>
        <taxon>Desulfitobacteriaceae</taxon>
        <taxon>Desulfosporosinus</taxon>
    </lineage>
</organism>
<dbReference type="AlphaFoldDB" id="A0A1Q8QYD9"/>
<dbReference type="Proteomes" id="UP000186102">
    <property type="component" value="Unassembled WGS sequence"/>
</dbReference>
<feature type="region of interest" description="Disordered" evidence="1">
    <location>
        <begin position="1"/>
        <end position="42"/>
    </location>
</feature>